<feature type="domain" description="Protein kinase" evidence="19">
    <location>
        <begin position="516"/>
        <end position="789"/>
    </location>
</feature>
<evidence type="ECO:0000256" key="2">
    <source>
        <dbReference type="ARBA" id="ARBA00012513"/>
    </source>
</evidence>
<dbReference type="SMART" id="SM00220">
    <property type="entry name" value="S_TKc"/>
    <property type="match status" value="1"/>
</dbReference>
<dbReference type="CDD" id="cd14066">
    <property type="entry name" value="STKc_IRAK"/>
    <property type="match status" value="1"/>
</dbReference>
<evidence type="ECO:0000256" key="4">
    <source>
        <dbReference type="ARBA" id="ARBA00022536"/>
    </source>
</evidence>
<gene>
    <name evidence="22" type="ORF">EJB05_24080</name>
</gene>
<accession>A0A5J9V8R9</accession>
<evidence type="ECO:0000259" key="21">
    <source>
        <dbReference type="PROSITE" id="PS50948"/>
    </source>
</evidence>
<feature type="compositionally biased region" description="Polar residues" evidence="16">
    <location>
        <begin position="825"/>
        <end position="835"/>
    </location>
</feature>
<dbReference type="PROSITE" id="PS50011">
    <property type="entry name" value="PROTEIN_KINASE_DOM"/>
    <property type="match status" value="1"/>
</dbReference>
<dbReference type="GO" id="GO:0016020">
    <property type="term" value="C:membrane"/>
    <property type="evidence" value="ECO:0007669"/>
    <property type="project" value="UniProtKB-SubCell"/>
</dbReference>
<dbReference type="Pfam" id="PF00069">
    <property type="entry name" value="Pkinase"/>
    <property type="match status" value="1"/>
</dbReference>
<keyword evidence="8" id="KW-0418">Kinase</keyword>
<evidence type="ECO:0000256" key="7">
    <source>
        <dbReference type="ARBA" id="ARBA00022741"/>
    </source>
</evidence>
<dbReference type="CDD" id="cd01098">
    <property type="entry name" value="PAN_AP_plant"/>
    <property type="match status" value="1"/>
</dbReference>
<keyword evidence="17" id="KW-0812">Transmembrane</keyword>
<evidence type="ECO:0000256" key="15">
    <source>
        <dbReference type="PROSITE-ProRule" id="PRU10141"/>
    </source>
</evidence>
<keyword evidence="11" id="KW-0675">Receptor</keyword>
<reference evidence="22 23" key="1">
    <citation type="journal article" date="2019" name="Sci. Rep.">
        <title>A high-quality genome of Eragrostis curvula grass provides insights into Poaceae evolution and supports new strategies to enhance forage quality.</title>
        <authorList>
            <person name="Carballo J."/>
            <person name="Santos B.A.C.M."/>
            <person name="Zappacosta D."/>
            <person name="Garbus I."/>
            <person name="Selva J.P."/>
            <person name="Gallo C.A."/>
            <person name="Diaz A."/>
            <person name="Albertini E."/>
            <person name="Caccamo M."/>
            <person name="Echenique V."/>
        </authorList>
    </citation>
    <scope>NUCLEOTIDE SEQUENCE [LARGE SCALE GENOMIC DNA]</scope>
    <source>
        <strain evidence="23">cv. Victoria</strain>
        <tissue evidence="22">Leaf</tissue>
    </source>
</reference>
<dbReference type="SUPFAM" id="SSF51110">
    <property type="entry name" value="alpha-D-mannose-specific plant lectins"/>
    <property type="match status" value="1"/>
</dbReference>
<dbReference type="InterPro" id="IPR011009">
    <property type="entry name" value="Kinase-like_dom_sf"/>
</dbReference>
<evidence type="ECO:0000256" key="9">
    <source>
        <dbReference type="ARBA" id="ARBA00022840"/>
    </source>
</evidence>
<dbReference type="OrthoDB" id="689796at2759"/>
<dbReference type="FunFam" id="2.90.10.10:FF:000005">
    <property type="entry name" value="G-type lectin S-receptor-like serine/threonine-protein kinase"/>
    <property type="match status" value="1"/>
</dbReference>
<dbReference type="EC" id="2.7.11.1" evidence="2"/>
<dbReference type="Proteomes" id="UP000324897">
    <property type="component" value="Chromosome 1"/>
</dbReference>
<evidence type="ECO:0000256" key="18">
    <source>
        <dbReference type="SAM" id="SignalP"/>
    </source>
</evidence>
<dbReference type="Gramene" id="TVU32355">
    <property type="protein sequence ID" value="TVU32355"/>
    <property type="gene ID" value="EJB05_24080"/>
</dbReference>
<feature type="region of interest" description="Disordered" evidence="16">
    <location>
        <begin position="426"/>
        <end position="445"/>
    </location>
</feature>
<dbReference type="GO" id="GO:0048544">
    <property type="term" value="P:recognition of pollen"/>
    <property type="evidence" value="ECO:0007669"/>
    <property type="project" value="InterPro"/>
</dbReference>
<dbReference type="InterPro" id="IPR001480">
    <property type="entry name" value="Bulb-type_lectin_dom"/>
</dbReference>
<dbReference type="FunFam" id="3.30.200.20:FF:000015">
    <property type="entry name" value="Somatic embryogenesis receptor kinase 1"/>
    <property type="match status" value="1"/>
</dbReference>
<sequence length="847" mass="93692">MDSNRSKNHLNLLLSYVLLLSPRSTLAVDTFSKGRNITDNNTTLVSADGAFTMGFFSPGVSTKRYLGIWFTVSRDAVCWVANGDHPINDNSGVLFVSDTGNLLLLDGTGQVAWSSNSASTSPVEAQLLNSGDLVVRNQGSTDALWHSFNFPQNVFLSGMKVGKDFFSGAEWYLTSWRSPDDPSPGAYTRRLDIAGLPDNIVWQGNVKTFRSGPWNGVKFGGIPEVRSYMGGLFDYQMVISSREITYGYQVRPGATYTYLMLRDDGKARRLAWDASSRTWQEYYRGPRDVCDDYGKCGAFGVCNISAAETLYCSCLTGYSPASPLVWPRITSDGCRRNVKRCGQTSDGFWPVRSVKLPDTHNATVDTNITVDGCRARCLSDCSCLAYAAAEVRAGGNFSGCVMWSDDLIDLRYIDSGQDLYLRLTESELPPASPPPPSPPPSAKSLSTATVASASVASIVGITLIALLILCVIKRRRRSASSSSRRPPTAVHSVELTVPPPVPFAELSSLKEATGDFSESNIIGRGGFGIVYEGHFADGRKVAVKRLNQSSPDDERGDDFMREVEVMSKLRHPNLLQLLSYCKDGNERILVYKYMKNKSLNQYIFGGDPRSRNVLTWERRLEIIRGVAKGVAYLHGLSHEVIHRDLKPSNILLDDNWRPKIADFGTAKLFVVDQTNPTRVQSPGYTAPEYIMECRLLTLKCDVYSFGVILLEVVSGKRNWNTPTLLPDAWESWNQHKINELLDSAVTQPEPELLLELEKCVQVGLLCVQQSADDRPTMSAVVTMLNNTSLIHRPKKPVLFDSRNGSPLREAADLTVEEASGRSRDSQTVYQTQEASSKSRDNHTIYLT</sequence>
<evidence type="ECO:0000256" key="1">
    <source>
        <dbReference type="ARBA" id="ARBA00004479"/>
    </source>
</evidence>
<dbReference type="GO" id="GO:0005524">
    <property type="term" value="F:ATP binding"/>
    <property type="evidence" value="ECO:0007669"/>
    <property type="project" value="UniProtKB-UniRule"/>
</dbReference>
<dbReference type="SUPFAM" id="SSF56112">
    <property type="entry name" value="Protein kinase-like (PK-like)"/>
    <property type="match status" value="1"/>
</dbReference>
<keyword evidence="12" id="KW-0325">Glycoprotein</keyword>
<keyword evidence="23" id="KW-1185">Reference proteome</keyword>
<evidence type="ECO:0000256" key="13">
    <source>
        <dbReference type="ARBA" id="ARBA00047899"/>
    </source>
</evidence>
<feature type="domain" description="Bulb-type lectin" evidence="20">
    <location>
        <begin position="28"/>
        <end position="148"/>
    </location>
</feature>
<evidence type="ECO:0000256" key="3">
    <source>
        <dbReference type="ARBA" id="ARBA00022527"/>
    </source>
</evidence>
<dbReference type="InterPro" id="IPR024171">
    <property type="entry name" value="SRK-like_kinase"/>
</dbReference>
<dbReference type="PROSITE" id="PS00108">
    <property type="entry name" value="PROTEIN_KINASE_ST"/>
    <property type="match status" value="1"/>
</dbReference>
<feature type="non-terminal residue" evidence="22">
    <location>
        <position position="1"/>
    </location>
</feature>
<proteinExistence type="predicted"/>
<evidence type="ECO:0000256" key="12">
    <source>
        <dbReference type="ARBA" id="ARBA00023180"/>
    </source>
</evidence>
<evidence type="ECO:0000256" key="14">
    <source>
        <dbReference type="ARBA" id="ARBA00048679"/>
    </source>
</evidence>
<evidence type="ECO:0000256" key="8">
    <source>
        <dbReference type="ARBA" id="ARBA00022777"/>
    </source>
</evidence>
<keyword evidence="9 15" id="KW-0067">ATP-binding</keyword>
<keyword evidence="5" id="KW-0808">Transferase</keyword>
<dbReference type="InterPro" id="IPR008271">
    <property type="entry name" value="Ser/Thr_kinase_AS"/>
</dbReference>
<feature type="transmembrane region" description="Helical" evidence="17">
    <location>
        <begin position="450"/>
        <end position="472"/>
    </location>
</feature>
<keyword evidence="6 18" id="KW-0732">Signal</keyword>
<dbReference type="InterPro" id="IPR000858">
    <property type="entry name" value="S_locus_glycoprot_dom"/>
</dbReference>
<evidence type="ECO:0000259" key="20">
    <source>
        <dbReference type="PROSITE" id="PS50927"/>
    </source>
</evidence>
<dbReference type="InterPro" id="IPR036426">
    <property type="entry name" value="Bulb-type_lectin_dom_sf"/>
</dbReference>
<dbReference type="Pfam" id="PF00954">
    <property type="entry name" value="S_locus_glycop"/>
    <property type="match status" value="1"/>
</dbReference>
<comment type="caution">
    <text evidence="22">The sequence shown here is derived from an EMBL/GenBank/DDBJ whole genome shotgun (WGS) entry which is preliminary data.</text>
</comment>
<keyword evidence="17" id="KW-1133">Transmembrane helix</keyword>
<evidence type="ECO:0000256" key="5">
    <source>
        <dbReference type="ARBA" id="ARBA00022679"/>
    </source>
</evidence>
<evidence type="ECO:0000256" key="16">
    <source>
        <dbReference type="SAM" id="MobiDB-lite"/>
    </source>
</evidence>
<dbReference type="InterPro" id="IPR000719">
    <property type="entry name" value="Prot_kinase_dom"/>
</dbReference>
<keyword evidence="3" id="KW-0723">Serine/threonine-protein kinase</keyword>
<dbReference type="PIRSF" id="PIRSF000641">
    <property type="entry name" value="SRK"/>
    <property type="match status" value="1"/>
</dbReference>
<organism evidence="22 23">
    <name type="scientific">Eragrostis curvula</name>
    <name type="common">weeping love grass</name>
    <dbReference type="NCBI Taxonomy" id="38414"/>
    <lineage>
        <taxon>Eukaryota</taxon>
        <taxon>Viridiplantae</taxon>
        <taxon>Streptophyta</taxon>
        <taxon>Embryophyta</taxon>
        <taxon>Tracheophyta</taxon>
        <taxon>Spermatophyta</taxon>
        <taxon>Magnoliopsida</taxon>
        <taxon>Liliopsida</taxon>
        <taxon>Poales</taxon>
        <taxon>Poaceae</taxon>
        <taxon>PACMAD clade</taxon>
        <taxon>Chloridoideae</taxon>
        <taxon>Eragrostideae</taxon>
        <taxon>Eragrostidinae</taxon>
        <taxon>Eragrostis</taxon>
    </lineage>
</organism>
<evidence type="ECO:0000256" key="11">
    <source>
        <dbReference type="ARBA" id="ARBA00023170"/>
    </source>
</evidence>
<comment type="subcellular location">
    <subcellularLocation>
        <location evidence="1">Membrane</location>
        <topology evidence="1">Single-pass type I membrane protein</topology>
    </subcellularLocation>
</comment>
<keyword evidence="4" id="KW-0245">EGF-like domain</keyword>
<keyword evidence="10" id="KW-1015">Disulfide bond</keyword>
<dbReference type="Gene3D" id="1.10.510.10">
    <property type="entry name" value="Transferase(Phosphotransferase) domain 1"/>
    <property type="match status" value="1"/>
</dbReference>
<comment type="catalytic activity">
    <reaction evidence="14">
        <text>L-seryl-[protein] + ATP = O-phospho-L-seryl-[protein] + ADP + H(+)</text>
        <dbReference type="Rhea" id="RHEA:17989"/>
        <dbReference type="Rhea" id="RHEA-COMP:9863"/>
        <dbReference type="Rhea" id="RHEA-COMP:11604"/>
        <dbReference type="ChEBI" id="CHEBI:15378"/>
        <dbReference type="ChEBI" id="CHEBI:29999"/>
        <dbReference type="ChEBI" id="CHEBI:30616"/>
        <dbReference type="ChEBI" id="CHEBI:83421"/>
        <dbReference type="ChEBI" id="CHEBI:456216"/>
        <dbReference type="EC" id="2.7.11.1"/>
    </reaction>
</comment>
<comment type="catalytic activity">
    <reaction evidence="13">
        <text>L-threonyl-[protein] + ATP = O-phospho-L-threonyl-[protein] + ADP + H(+)</text>
        <dbReference type="Rhea" id="RHEA:46608"/>
        <dbReference type="Rhea" id="RHEA-COMP:11060"/>
        <dbReference type="Rhea" id="RHEA-COMP:11605"/>
        <dbReference type="ChEBI" id="CHEBI:15378"/>
        <dbReference type="ChEBI" id="CHEBI:30013"/>
        <dbReference type="ChEBI" id="CHEBI:30616"/>
        <dbReference type="ChEBI" id="CHEBI:61977"/>
        <dbReference type="ChEBI" id="CHEBI:456216"/>
        <dbReference type="EC" id="2.7.11.1"/>
    </reaction>
</comment>
<feature type="domain" description="Apple" evidence="21">
    <location>
        <begin position="341"/>
        <end position="424"/>
    </location>
</feature>
<dbReference type="SMART" id="SM00473">
    <property type="entry name" value="PAN_AP"/>
    <property type="match status" value="1"/>
</dbReference>
<dbReference type="FunFam" id="1.10.510.10:FF:000724">
    <property type="entry name" value="Serine/threonine-protein kinase"/>
    <property type="match status" value="1"/>
</dbReference>
<feature type="binding site" evidence="15">
    <location>
        <position position="544"/>
    </location>
    <ligand>
        <name>ATP</name>
        <dbReference type="ChEBI" id="CHEBI:30616"/>
    </ligand>
</feature>
<evidence type="ECO:0000256" key="6">
    <source>
        <dbReference type="ARBA" id="ARBA00022729"/>
    </source>
</evidence>
<feature type="compositionally biased region" description="Basic and acidic residues" evidence="16">
    <location>
        <begin position="836"/>
        <end position="847"/>
    </location>
</feature>
<dbReference type="AlphaFoldDB" id="A0A5J9V8R9"/>
<dbReference type="EMBL" id="RWGY01000011">
    <property type="protein sequence ID" value="TVU32355.1"/>
    <property type="molecule type" value="Genomic_DNA"/>
</dbReference>
<dbReference type="PANTHER" id="PTHR32444">
    <property type="entry name" value="BULB-TYPE LECTIN DOMAIN-CONTAINING PROTEIN"/>
    <property type="match status" value="1"/>
</dbReference>
<evidence type="ECO:0000256" key="17">
    <source>
        <dbReference type="SAM" id="Phobius"/>
    </source>
</evidence>
<evidence type="ECO:0000259" key="19">
    <source>
        <dbReference type="PROSITE" id="PS50011"/>
    </source>
</evidence>
<evidence type="ECO:0000313" key="23">
    <source>
        <dbReference type="Proteomes" id="UP000324897"/>
    </source>
</evidence>
<dbReference type="PANTHER" id="PTHR32444:SF236">
    <property type="entry name" value="D-MANNOSE BINDING LECTIN FAMILY PROTEIN, EXPRESSED"/>
    <property type="match status" value="1"/>
</dbReference>
<keyword evidence="17" id="KW-0472">Membrane</keyword>
<dbReference type="GO" id="GO:0004674">
    <property type="term" value="F:protein serine/threonine kinase activity"/>
    <property type="evidence" value="ECO:0007669"/>
    <property type="project" value="UniProtKB-KW"/>
</dbReference>
<feature type="compositionally biased region" description="Pro residues" evidence="16">
    <location>
        <begin position="430"/>
        <end position="441"/>
    </location>
</feature>
<dbReference type="Pfam" id="PF08276">
    <property type="entry name" value="PAN_2"/>
    <property type="match status" value="1"/>
</dbReference>
<dbReference type="PROSITE" id="PS50927">
    <property type="entry name" value="BULB_LECTIN"/>
    <property type="match status" value="1"/>
</dbReference>
<dbReference type="Pfam" id="PF01453">
    <property type="entry name" value="B_lectin"/>
    <property type="match status" value="1"/>
</dbReference>
<dbReference type="PROSITE" id="PS00107">
    <property type="entry name" value="PROTEIN_KINASE_ATP"/>
    <property type="match status" value="1"/>
</dbReference>
<feature type="region of interest" description="Disordered" evidence="16">
    <location>
        <begin position="813"/>
        <end position="847"/>
    </location>
</feature>
<protein>
    <recommendedName>
        <fullName evidence="2">non-specific serine/threonine protein kinase</fullName>
        <ecNumber evidence="2">2.7.11.1</ecNumber>
    </recommendedName>
</protein>
<dbReference type="CDD" id="cd00028">
    <property type="entry name" value="B_lectin"/>
    <property type="match status" value="1"/>
</dbReference>
<feature type="chain" id="PRO_5023841603" description="non-specific serine/threonine protein kinase" evidence="18">
    <location>
        <begin position="28"/>
        <end position="847"/>
    </location>
</feature>
<evidence type="ECO:0000313" key="22">
    <source>
        <dbReference type="EMBL" id="TVU32355.1"/>
    </source>
</evidence>
<keyword evidence="7 15" id="KW-0547">Nucleotide-binding</keyword>
<dbReference type="InterPro" id="IPR017441">
    <property type="entry name" value="Protein_kinase_ATP_BS"/>
</dbReference>
<name>A0A5J9V8R9_9POAL</name>
<dbReference type="SMART" id="SM00108">
    <property type="entry name" value="B_lectin"/>
    <property type="match status" value="1"/>
</dbReference>
<feature type="signal peptide" evidence="18">
    <location>
        <begin position="1"/>
        <end position="27"/>
    </location>
</feature>
<evidence type="ECO:0000256" key="10">
    <source>
        <dbReference type="ARBA" id="ARBA00023157"/>
    </source>
</evidence>
<dbReference type="Gene3D" id="2.90.10.10">
    <property type="entry name" value="Bulb-type lectin domain"/>
    <property type="match status" value="1"/>
</dbReference>
<dbReference type="Gene3D" id="3.30.200.20">
    <property type="entry name" value="Phosphorylase Kinase, domain 1"/>
    <property type="match status" value="1"/>
</dbReference>
<dbReference type="GO" id="GO:0051707">
    <property type="term" value="P:response to other organism"/>
    <property type="evidence" value="ECO:0007669"/>
    <property type="project" value="UniProtKB-ARBA"/>
</dbReference>
<dbReference type="InterPro" id="IPR003609">
    <property type="entry name" value="Pan_app"/>
</dbReference>
<dbReference type="PROSITE" id="PS50948">
    <property type="entry name" value="PAN"/>
    <property type="match status" value="1"/>
</dbReference>